<evidence type="ECO:0000313" key="1">
    <source>
        <dbReference type="EMBL" id="ASF00314.1"/>
    </source>
</evidence>
<accession>A0A218MM02</accession>
<reference evidence="1" key="2">
    <citation type="journal article" date="2017" name="Nat. Commun.">
        <title>Single-virus genomics reveals hidden cosmopolitan and abundant viruses.</title>
        <authorList>
            <person name="Martinez-Hernandez F."/>
            <person name="Fornas O."/>
            <person name="Lluesma Gomez M."/>
            <person name="Bolduc B."/>
            <person name="de la Cruz Pena M.J."/>
            <person name="Martinez J.M."/>
            <person name="Anton J."/>
            <person name="Gasol J.M."/>
            <person name="Rosselli R."/>
            <person name="Rodriguez-Valera F."/>
            <person name="Sullivan M.B."/>
            <person name="Acinas S.G."/>
            <person name="Martinez-Garcia M."/>
        </authorList>
    </citation>
    <scope>NUCLEOTIDE SEQUENCE</scope>
</reference>
<evidence type="ECO:0008006" key="2">
    <source>
        <dbReference type="Google" id="ProtNLM"/>
    </source>
</evidence>
<protein>
    <recommendedName>
        <fullName evidence="2">DUF2188 domain-containing protein</fullName>
    </recommendedName>
</protein>
<reference evidence="1" key="1">
    <citation type="submission" date="2016-10" db="EMBL/GenBank/DDBJ databases">
        <authorList>
            <person name="Varghese N."/>
        </authorList>
    </citation>
    <scope>NUCLEOTIDE SEQUENCE</scope>
</reference>
<dbReference type="EMBL" id="KY052827">
    <property type="protein sequence ID" value="ASF00314.1"/>
    <property type="molecule type" value="Genomic_DNA"/>
</dbReference>
<sequence length="61" mass="7138">MIEEYSKKDMKMAPKVKKQSTLPEGWSMVEKRGRWCVRNPDGVLSKFATKKAAKEYIEEMN</sequence>
<name>A0A218MM02_9VIRU</name>
<organism evidence="1">
    <name type="scientific">uncultured virus</name>
    <dbReference type="NCBI Taxonomy" id="340016"/>
    <lineage>
        <taxon>Viruses</taxon>
        <taxon>environmental samples</taxon>
    </lineage>
</organism>
<proteinExistence type="predicted"/>